<dbReference type="Proteomes" id="UP000245207">
    <property type="component" value="Unassembled WGS sequence"/>
</dbReference>
<proteinExistence type="predicted"/>
<protein>
    <submittedName>
        <fullName evidence="2">Uncharacterized protein</fullName>
    </submittedName>
</protein>
<evidence type="ECO:0000313" key="3">
    <source>
        <dbReference type="Proteomes" id="UP000245207"/>
    </source>
</evidence>
<organism evidence="2 3">
    <name type="scientific">Artemisia annua</name>
    <name type="common">Sweet wormwood</name>
    <dbReference type="NCBI Taxonomy" id="35608"/>
    <lineage>
        <taxon>Eukaryota</taxon>
        <taxon>Viridiplantae</taxon>
        <taxon>Streptophyta</taxon>
        <taxon>Embryophyta</taxon>
        <taxon>Tracheophyta</taxon>
        <taxon>Spermatophyta</taxon>
        <taxon>Magnoliopsida</taxon>
        <taxon>eudicotyledons</taxon>
        <taxon>Gunneridae</taxon>
        <taxon>Pentapetalae</taxon>
        <taxon>asterids</taxon>
        <taxon>campanulids</taxon>
        <taxon>Asterales</taxon>
        <taxon>Asteraceae</taxon>
        <taxon>Asteroideae</taxon>
        <taxon>Anthemideae</taxon>
        <taxon>Artemisiinae</taxon>
        <taxon>Artemisia</taxon>
    </lineage>
</organism>
<dbReference type="AlphaFoldDB" id="A0A2U1PHE6"/>
<evidence type="ECO:0000313" key="2">
    <source>
        <dbReference type="EMBL" id="PWA85191.1"/>
    </source>
</evidence>
<keyword evidence="3" id="KW-1185">Reference proteome</keyword>
<evidence type="ECO:0000256" key="1">
    <source>
        <dbReference type="SAM" id="Phobius"/>
    </source>
</evidence>
<keyword evidence="1" id="KW-0472">Membrane</keyword>
<dbReference type="EMBL" id="PKPP01001149">
    <property type="protein sequence ID" value="PWA85191.1"/>
    <property type="molecule type" value="Genomic_DNA"/>
</dbReference>
<comment type="caution">
    <text evidence="2">The sequence shown here is derived from an EMBL/GenBank/DDBJ whole genome shotgun (WGS) entry which is preliminary data.</text>
</comment>
<accession>A0A2U1PHE6</accession>
<gene>
    <name evidence="2" type="ORF">CTI12_AA150750</name>
</gene>
<feature type="transmembrane region" description="Helical" evidence="1">
    <location>
        <begin position="12"/>
        <end position="35"/>
    </location>
</feature>
<name>A0A2U1PHE6_ARTAN</name>
<sequence length="122" mass="13501">MYLQSSGIIPYPVYAIFASLLLGLFFHYLLSAYICSKLRKTSSLEGLSLGSYATHRNVSEAHLNAASRGYFCSRRGSITSFSSLLFARNGLAQFTRLRCFRGRVTSHARRPVSVSSNTAPKP</sequence>
<keyword evidence="1" id="KW-0812">Transmembrane</keyword>
<keyword evidence="1" id="KW-1133">Transmembrane helix</keyword>
<reference evidence="2 3" key="1">
    <citation type="journal article" date="2018" name="Mol. Plant">
        <title>The genome of Artemisia annua provides insight into the evolution of Asteraceae family and artemisinin biosynthesis.</title>
        <authorList>
            <person name="Shen Q."/>
            <person name="Zhang L."/>
            <person name="Liao Z."/>
            <person name="Wang S."/>
            <person name="Yan T."/>
            <person name="Shi P."/>
            <person name="Liu M."/>
            <person name="Fu X."/>
            <person name="Pan Q."/>
            <person name="Wang Y."/>
            <person name="Lv Z."/>
            <person name="Lu X."/>
            <person name="Zhang F."/>
            <person name="Jiang W."/>
            <person name="Ma Y."/>
            <person name="Chen M."/>
            <person name="Hao X."/>
            <person name="Li L."/>
            <person name="Tang Y."/>
            <person name="Lv G."/>
            <person name="Zhou Y."/>
            <person name="Sun X."/>
            <person name="Brodelius P.E."/>
            <person name="Rose J.K.C."/>
            <person name="Tang K."/>
        </authorList>
    </citation>
    <scope>NUCLEOTIDE SEQUENCE [LARGE SCALE GENOMIC DNA]</scope>
    <source>
        <strain evidence="3">cv. Huhao1</strain>
        <tissue evidence="2">Leaf</tissue>
    </source>
</reference>